<name>A0A1G2BV66_9BACT</name>
<accession>A0A1G2BV66</accession>
<dbReference type="AlphaFoldDB" id="A0A1G2BV66"/>
<evidence type="ECO:0000313" key="1">
    <source>
        <dbReference type="EMBL" id="OGY93045.1"/>
    </source>
</evidence>
<gene>
    <name evidence="1" type="ORF">A3B31_00520</name>
</gene>
<comment type="caution">
    <text evidence="1">The sequence shown here is derived from an EMBL/GenBank/DDBJ whole genome shotgun (WGS) entry which is preliminary data.</text>
</comment>
<organism evidence="1 2">
    <name type="scientific">Candidatus Komeilibacteria bacterium RIFCSPLOWO2_01_FULL_53_11</name>
    <dbReference type="NCBI Taxonomy" id="1798552"/>
    <lineage>
        <taxon>Bacteria</taxon>
        <taxon>Candidatus Komeiliibacteriota</taxon>
    </lineage>
</organism>
<proteinExistence type="predicted"/>
<sequence>MFGLLIVVLVVISVVLLFIALFSRSIKKDDVAHEKARCDREELIMKGPGGKSFQVVIRRGMARRLDLKRCSWSLS</sequence>
<dbReference type="EMBL" id="MHKN01000002">
    <property type="protein sequence ID" value="OGY93045.1"/>
    <property type="molecule type" value="Genomic_DNA"/>
</dbReference>
<protein>
    <submittedName>
        <fullName evidence="1">Uncharacterized protein</fullName>
    </submittedName>
</protein>
<dbReference type="Proteomes" id="UP000177349">
    <property type="component" value="Unassembled WGS sequence"/>
</dbReference>
<evidence type="ECO:0000313" key="2">
    <source>
        <dbReference type="Proteomes" id="UP000177349"/>
    </source>
</evidence>
<reference evidence="1 2" key="1">
    <citation type="journal article" date="2016" name="Nat. Commun.">
        <title>Thousands of microbial genomes shed light on interconnected biogeochemical processes in an aquifer system.</title>
        <authorList>
            <person name="Anantharaman K."/>
            <person name="Brown C.T."/>
            <person name="Hug L.A."/>
            <person name="Sharon I."/>
            <person name="Castelle C.J."/>
            <person name="Probst A.J."/>
            <person name="Thomas B.C."/>
            <person name="Singh A."/>
            <person name="Wilkins M.J."/>
            <person name="Karaoz U."/>
            <person name="Brodie E.L."/>
            <person name="Williams K.H."/>
            <person name="Hubbard S.S."/>
            <person name="Banfield J.F."/>
        </authorList>
    </citation>
    <scope>NUCLEOTIDE SEQUENCE [LARGE SCALE GENOMIC DNA]</scope>
</reference>